<dbReference type="Proteomes" id="UP001275436">
    <property type="component" value="Unassembled WGS sequence"/>
</dbReference>
<reference evidence="1 2" key="1">
    <citation type="submission" date="2023-02" db="EMBL/GenBank/DDBJ databases">
        <title>Oceanobacillus kimchii IFOP_LL358 isolated form Alexandrium catenella lab strain.</title>
        <authorList>
            <person name="Gajardo G."/>
            <person name="Ueki S."/>
            <person name="Maruyama F."/>
        </authorList>
    </citation>
    <scope>NUCLEOTIDE SEQUENCE [LARGE SCALE GENOMIC DNA]</scope>
    <source>
        <strain evidence="1 2">IFOP_LL358</strain>
    </source>
</reference>
<dbReference type="InterPro" id="IPR005186">
    <property type="entry name" value="FlaG"/>
</dbReference>
<dbReference type="Gene3D" id="3.30.160.170">
    <property type="entry name" value="FlaG-like"/>
    <property type="match status" value="1"/>
</dbReference>
<dbReference type="Pfam" id="PF03646">
    <property type="entry name" value="FlaG"/>
    <property type="match status" value="1"/>
</dbReference>
<dbReference type="SUPFAM" id="SSF160214">
    <property type="entry name" value="FlaG-like"/>
    <property type="match status" value="1"/>
</dbReference>
<accession>A0ABQ5TNH9</accession>
<gene>
    <name evidence="1" type="ORF">MACH08_29520</name>
</gene>
<dbReference type="EMBL" id="BSKO01000001">
    <property type="protein sequence ID" value="GLO67168.1"/>
    <property type="molecule type" value="Genomic_DNA"/>
</dbReference>
<evidence type="ECO:0008006" key="3">
    <source>
        <dbReference type="Google" id="ProtNLM"/>
    </source>
</evidence>
<dbReference type="NCBIfam" id="NF005834">
    <property type="entry name" value="PRK07738.1"/>
    <property type="match status" value="1"/>
</dbReference>
<sequence>MTVNNIGTSKPAVVGIPTKEVALSQTKSITNENSHQIQGGYAEKLVNKVDLEVAVDQMNELLKPIRRNLKFEMHEKLERYYVTVVDSETSEIIKEIPPKKMLDMYAELAEFMGFLIDEKI</sequence>
<dbReference type="PANTHER" id="PTHR37166">
    <property type="entry name" value="PROTEIN FLAG"/>
    <property type="match status" value="1"/>
</dbReference>
<organism evidence="1 2">
    <name type="scientific">Oceanobacillus kimchii</name>
    <dbReference type="NCBI Taxonomy" id="746691"/>
    <lineage>
        <taxon>Bacteria</taxon>
        <taxon>Bacillati</taxon>
        <taxon>Bacillota</taxon>
        <taxon>Bacilli</taxon>
        <taxon>Bacillales</taxon>
        <taxon>Bacillaceae</taxon>
        <taxon>Oceanobacillus</taxon>
    </lineage>
</organism>
<dbReference type="PANTHER" id="PTHR37166:SF1">
    <property type="entry name" value="PROTEIN FLAG"/>
    <property type="match status" value="1"/>
</dbReference>
<protein>
    <recommendedName>
        <fullName evidence="3">Flagellar protein FlaG</fullName>
    </recommendedName>
</protein>
<evidence type="ECO:0000313" key="2">
    <source>
        <dbReference type="Proteomes" id="UP001275436"/>
    </source>
</evidence>
<dbReference type="RefSeq" id="WP_017797692.1">
    <property type="nucleotide sequence ID" value="NZ_BSKO01000001.1"/>
</dbReference>
<dbReference type="InterPro" id="IPR035924">
    <property type="entry name" value="FlaG-like_sf"/>
</dbReference>
<keyword evidence="2" id="KW-1185">Reference proteome</keyword>
<comment type="caution">
    <text evidence="1">The sequence shown here is derived from an EMBL/GenBank/DDBJ whole genome shotgun (WGS) entry which is preliminary data.</text>
</comment>
<evidence type="ECO:0000313" key="1">
    <source>
        <dbReference type="EMBL" id="GLO67168.1"/>
    </source>
</evidence>
<proteinExistence type="predicted"/>
<name>A0ABQ5TNH9_9BACI</name>